<reference evidence="2" key="2">
    <citation type="submission" date="2022-10" db="EMBL/GenBank/DDBJ databases">
        <authorList>
            <consortium name="ENA_rothamsted_submissions"/>
            <consortium name="culmorum"/>
            <person name="King R."/>
        </authorList>
    </citation>
    <scope>NUCLEOTIDE SEQUENCE</scope>
</reference>
<dbReference type="EMBL" id="OU895877">
    <property type="protein sequence ID" value="CAG9800124.1"/>
    <property type="molecule type" value="Genomic_DNA"/>
</dbReference>
<dbReference type="Proteomes" id="UP001153620">
    <property type="component" value="Chromosome 1"/>
</dbReference>
<organism evidence="2 3">
    <name type="scientific">Chironomus riparius</name>
    <dbReference type="NCBI Taxonomy" id="315576"/>
    <lineage>
        <taxon>Eukaryota</taxon>
        <taxon>Metazoa</taxon>
        <taxon>Ecdysozoa</taxon>
        <taxon>Arthropoda</taxon>
        <taxon>Hexapoda</taxon>
        <taxon>Insecta</taxon>
        <taxon>Pterygota</taxon>
        <taxon>Neoptera</taxon>
        <taxon>Endopterygota</taxon>
        <taxon>Diptera</taxon>
        <taxon>Nematocera</taxon>
        <taxon>Chironomoidea</taxon>
        <taxon>Chironomidae</taxon>
        <taxon>Chironominae</taxon>
        <taxon>Chironomus</taxon>
    </lineage>
</organism>
<gene>
    <name evidence="2" type="ORF">CHIRRI_LOCUS3075</name>
</gene>
<accession>A0A9N9RKX0</accession>
<feature type="chain" id="PRO_5040359392" evidence="1">
    <location>
        <begin position="20"/>
        <end position="147"/>
    </location>
</feature>
<evidence type="ECO:0000313" key="2">
    <source>
        <dbReference type="EMBL" id="CAG9800124.1"/>
    </source>
</evidence>
<evidence type="ECO:0000313" key="3">
    <source>
        <dbReference type="Proteomes" id="UP001153620"/>
    </source>
</evidence>
<feature type="signal peptide" evidence="1">
    <location>
        <begin position="1"/>
        <end position="19"/>
    </location>
</feature>
<dbReference type="AlphaFoldDB" id="A0A9N9RKX0"/>
<sequence>MKLLGAICLVLTALGFCSGENKNCFIELDEEIAKLECPVGYFKLEDCNNKFRCFGNYREKCMNNNKKTSNSHRVCSKTYNLECAKGILSRPGDYGWCEFNGNYPNFIKRNSLPTLFRQRFALGLPINYQNNANDDSDYPVDENKFSY</sequence>
<keyword evidence="3" id="KW-1185">Reference proteome</keyword>
<protein>
    <submittedName>
        <fullName evidence="2">Uncharacterized protein</fullName>
    </submittedName>
</protein>
<proteinExistence type="predicted"/>
<keyword evidence="1" id="KW-0732">Signal</keyword>
<name>A0A9N9RKX0_9DIPT</name>
<evidence type="ECO:0000256" key="1">
    <source>
        <dbReference type="SAM" id="SignalP"/>
    </source>
</evidence>
<reference evidence="2" key="1">
    <citation type="submission" date="2022-01" db="EMBL/GenBank/DDBJ databases">
        <authorList>
            <person name="King R."/>
        </authorList>
    </citation>
    <scope>NUCLEOTIDE SEQUENCE</scope>
</reference>